<dbReference type="InterPro" id="IPR052942">
    <property type="entry name" value="LPS_cholinephosphotransferase"/>
</dbReference>
<dbReference type="RefSeq" id="WP_249289285.1">
    <property type="nucleotide sequence ID" value="NZ_JACRSQ010000002.1"/>
</dbReference>
<accession>A0A926I0Y1</accession>
<reference evidence="2" key="1">
    <citation type="submission" date="2020-08" db="EMBL/GenBank/DDBJ databases">
        <title>Genome public.</title>
        <authorList>
            <person name="Liu C."/>
            <person name="Sun Q."/>
        </authorList>
    </citation>
    <scope>NUCLEOTIDE SEQUENCE</scope>
    <source>
        <strain evidence="2">NSJ-32</strain>
    </source>
</reference>
<dbReference type="AlphaFoldDB" id="A0A926I0Y1"/>
<dbReference type="InterPro" id="IPR007074">
    <property type="entry name" value="LicD/FKTN/FKRP_NTP_transf"/>
</dbReference>
<comment type="caution">
    <text evidence="2">The sequence shown here is derived from an EMBL/GenBank/DDBJ whole genome shotgun (WGS) entry which is preliminary data.</text>
</comment>
<dbReference type="EMBL" id="JACRSQ010000002">
    <property type="protein sequence ID" value="MBC8542406.1"/>
    <property type="molecule type" value="Genomic_DNA"/>
</dbReference>
<evidence type="ECO:0000259" key="1">
    <source>
        <dbReference type="Pfam" id="PF04991"/>
    </source>
</evidence>
<proteinExistence type="predicted"/>
<evidence type="ECO:0000313" key="3">
    <source>
        <dbReference type="Proteomes" id="UP000657006"/>
    </source>
</evidence>
<dbReference type="GO" id="GO:0009100">
    <property type="term" value="P:glycoprotein metabolic process"/>
    <property type="evidence" value="ECO:0007669"/>
    <property type="project" value="UniProtKB-ARBA"/>
</dbReference>
<organism evidence="2 3">
    <name type="scientific">Bianquea renquensis</name>
    <dbReference type="NCBI Taxonomy" id="2763661"/>
    <lineage>
        <taxon>Bacteria</taxon>
        <taxon>Bacillati</taxon>
        <taxon>Bacillota</taxon>
        <taxon>Clostridia</taxon>
        <taxon>Eubacteriales</taxon>
        <taxon>Bianqueaceae</taxon>
        <taxon>Bianquea</taxon>
    </lineage>
</organism>
<dbReference type="PANTHER" id="PTHR43404">
    <property type="entry name" value="LIPOPOLYSACCHARIDE CHOLINEPHOSPHOTRANSFERASE LICD"/>
    <property type="match status" value="1"/>
</dbReference>
<sequence length="281" mass="33458">MEEIEFHELRKLELDILIDFAEYCDKHALRYYLYAGTLLGAVRHKGFIPWDDDVDVIMARPDYERLFLLIQKEPVGPHLKLCDYRNSKRCVFPFYKLIDTRTEGLERNFREEFRSGVCIDIFPVDGVPSGKLQREFFFFRTMLKKKILYYCIHEFNPDAGVIRKIRQTLFYYIFRNMDHRIICKSLEKCSKKYDFASSKEIAVTAYGDGKREIVSRHVLEGDTWMDFEGHSFRVPAGYKECLQSLYGDYMQLPPEAARIPQHSFRAWWKQHRNGEGARRNE</sequence>
<dbReference type="PANTHER" id="PTHR43404:SF2">
    <property type="entry name" value="LIPOPOLYSACCHARIDE CHOLINEPHOSPHOTRANSFERASE LICD"/>
    <property type="match status" value="1"/>
</dbReference>
<dbReference type="Pfam" id="PF04991">
    <property type="entry name" value="LicD"/>
    <property type="match status" value="1"/>
</dbReference>
<keyword evidence="3" id="KW-1185">Reference proteome</keyword>
<gene>
    <name evidence="2" type="ORF">H8730_02445</name>
</gene>
<name>A0A926I0Y1_9FIRM</name>
<dbReference type="Proteomes" id="UP000657006">
    <property type="component" value="Unassembled WGS sequence"/>
</dbReference>
<feature type="domain" description="LicD/FKTN/FKRP nucleotidyltransferase" evidence="1">
    <location>
        <begin position="24"/>
        <end position="247"/>
    </location>
</feature>
<protein>
    <submittedName>
        <fullName evidence="2">LicD family protein</fullName>
    </submittedName>
</protein>
<evidence type="ECO:0000313" key="2">
    <source>
        <dbReference type="EMBL" id="MBC8542406.1"/>
    </source>
</evidence>